<dbReference type="STRING" id="381306.AN478_09575"/>
<dbReference type="SUPFAM" id="SSF56925">
    <property type="entry name" value="OMPA-like"/>
    <property type="match status" value="1"/>
</dbReference>
<proteinExistence type="predicted"/>
<evidence type="ECO:0000313" key="4">
    <source>
        <dbReference type="EMBL" id="SCY03874.1"/>
    </source>
</evidence>
<reference evidence="5" key="1">
    <citation type="submission" date="2016-10" db="EMBL/GenBank/DDBJ databases">
        <authorList>
            <person name="Varghese N."/>
        </authorList>
    </citation>
    <scope>NUCLEOTIDE SEQUENCE [LARGE SCALE GENOMIC DNA]</scope>
    <source>
        <strain evidence="5">HL 19</strain>
    </source>
</reference>
<dbReference type="InterPro" id="IPR011250">
    <property type="entry name" value="OMP/PagP_B-barrel"/>
</dbReference>
<dbReference type="Proteomes" id="UP000183104">
    <property type="component" value="Unassembled WGS sequence"/>
</dbReference>
<dbReference type="Gene3D" id="2.40.160.20">
    <property type="match status" value="1"/>
</dbReference>
<feature type="chain" id="PRO_5010252360" evidence="2">
    <location>
        <begin position="23"/>
        <end position="167"/>
    </location>
</feature>
<keyword evidence="1 2" id="KW-0732">Signal</keyword>
<organism evidence="4 5">
    <name type="scientific">Thiohalorhabdus denitrificans</name>
    <dbReference type="NCBI Taxonomy" id="381306"/>
    <lineage>
        <taxon>Bacteria</taxon>
        <taxon>Pseudomonadati</taxon>
        <taxon>Pseudomonadota</taxon>
        <taxon>Gammaproteobacteria</taxon>
        <taxon>Thiohalorhabdales</taxon>
        <taxon>Thiohalorhabdaceae</taxon>
        <taxon>Thiohalorhabdus</taxon>
    </lineage>
</organism>
<evidence type="ECO:0000256" key="2">
    <source>
        <dbReference type="SAM" id="SignalP"/>
    </source>
</evidence>
<dbReference type="InterPro" id="IPR027385">
    <property type="entry name" value="Beta-barrel_OMP"/>
</dbReference>
<gene>
    <name evidence="4" type="ORF">SAMN05661077_1124</name>
</gene>
<sequence>MQRKLVLGAMVAGLTAAAPAVGAENPVYFGGGVGIQSATGHDDGLGIAAKAGAQLDGVTPGFGVEGELTTSLMDPEGANGVDTSFTTLGGYATYMVPLPNRRVSLKARLGLAWVDADPEVGGSDSDVWVSWGLGGQYRISSQLSAFLEHTRYDSDFDQLTGGVLVHF</sequence>
<name>A0A1G5CNE9_9GAMM</name>
<accession>A0A1G5CNE9</accession>
<dbReference type="EMBL" id="FMUN01000002">
    <property type="protein sequence ID" value="SCY03874.1"/>
    <property type="molecule type" value="Genomic_DNA"/>
</dbReference>
<dbReference type="AlphaFoldDB" id="A0A1G5CNE9"/>
<feature type="domain" description="Outer membrane protein beta-barrel" evidence="3">
    <location>
        <begin position="9"/>
        <end position="166"/>
    </location>
</feature>
<keyword evidence="5" id="KW-1185">Reference proteome</keyword>
<dbReference type="Pfam" id="PF13505">
    <property type="entry name" value="OMP_b-brl"/>
    <property type="match status" value="1"/>
</dbReference>
<evidence type="ECO:0000313" key="5">
    <source>
        <dbReference type="Proteomes" id="UP000183104"/>
    </source>
</evidence>
<evidence type="ECO:0000256" key="1">
    <source>
        <dbReference type="ARBA" id="ARBA00022729"/>
    </source>
</evidence>
<feature type="signal peptide" evidence="2">
    <location>
        <begin position="1"/>
        <end position="22"/>
    </location>
</feature>
<protein>
    <submittedName>
        <fullName evidence="4">Outer membrane protein beta-barrel domain-containing protein</fullName>
    </submittedName>
</protein>
<dbReference type="RefSeq" id="WP_176758731.1">
    <property type="nucleotide sequence ID" value="NZ_FMUN01000002.1"/>
</dbReference>
<evidence type="ECO:0000259" key="3">
    <source>
        <dbReference type="Pfam" id="PF13505"/>
    </source>
</evidence>